<dbReference type="EMBL" id="JACTNZ010000011">
    <property type="protein sequence ID" value="KAG5524777.1"/>
    <property type="molecule type" value="Genomic_DNA"/>
</dbReference>
<dbReference type="Proteomes" id="UP000823749">
    <property type="component" value="Chromosome 11"/>
</dbReference>
<keyword evidence="2" id="KW-1185">Reference proteome</keyword>
<evidence type="ECO:0000313" key="2">
    <source>
        <dbReference type="Proteomes" id="UP000823749"/>
    </source>
</evidence>
<comment type="caution">
    <text evidence="1">The sequence shown here is derived from an EMBL/GenBank/DDBJ whole genome shotgun (WGS) entry which is preliminary data.</text>
</comment>
<protein>
    <submittedName>
        <fullName evidence="1">Uncharacterized protein</fullName>
    </submittedName>
</protein>
<name>A0AAV6IBE1_9ERIC</name>
<evidence type="ECO:0000313" key="1">
    <source>
        <dbReference type="EMBL" id="KAG5524777.1"/>
    </source>
</evidence>
<sequence>MYVKIETSRLDYFRTNQTEIRADLYQGIVDSIGHGENKGSKVKLFTVALFSM</sequence>
<reference evidence="1" key="1">
    <citation type="submission" date="2020-08" db="EMBL/GenBank/DDBJ databases">
        <title>Plant Genome Project.</title>
        <authorList>
            <person name="Zhang R.-G."/>
        </authorList>
    </citation>
    <scope>NUCLEOTIDE SEQUENCE</scope>
    <source>
        <strain evidence="1">WSP0</strain>
        <tissue evidence="1">Leaf</tissue>
    </source>
</reference>
<organism evidence="1 2">
    <name type="scientific">Rhododendron griersonianum</name>
    <dbReference type="NCBI Taxonomy" id="479676"/>
    <lineage>
        <taxon>Eukaryota</taxon>
        <taxon>Viridiplantae</taxon>
        <taxon>Streptophyta</taxon>
        <taxon>Embryophyta</taxon>
        <taxon>Tracheophyta</taxon>
        <taxon>Spermatophyta</taxon>
        <taxon>Magnoliopsida</taxon>
        <taxon>eudicotyledons</taxon>
        <taxon>Gunneridae</taxon>
        <taxon>Pentapetalae</taxon>
        <taxon>asterids</taxon>
        <taxon>Ericales</taxon>
        <taxon>Ericaceae</taxon>
        <taxon>Ericoideae</taxon>
        <taxon>Rhodoreae</taxon>
        <taxon>Rhododendron</taxon>
    </lineage>
</organism>
<gene>
    <name evidence="1" type="ORF">RHGRI_031441</name>
</gene>
<accession>A0AAV6IBE1</accession>
<proteinExistence type="predicted"/>
<dbReference type="AlphaFoldDB" id="A0AAV6IBE1"/>